<comment type="subcellular location">
    <subcellularLocation>
        <location evidence="1">Cytoplasm</location>
    </subcellularLocation>
</comment>
<dbReference type="Gene3D" id="1.10.10.10">
    <property type="entry name" value="Winged helix-like DNA-binding domain superfamily/Winged helix DNA-binding domain"/>
    <property type="match status" value="1"/>
</dbReference>
<dbReference type="InterPro" id="IPR011006">
    <property type="entry name" value="CheY-like_superfamily"/>
</dbReference>
<accession>Q1N0E1</accession>
<evidence type="ECO:0000256" key="3">
    <source>
        <dbReference type="ARBA" id="ARBA00022553"/>
    </source>
</evidence>
<keyword evidence="7" id="KW-0804">Transcription</keyword>
<dbReference type="AlphaFoldDB" id="Q1N0E1"/>
<dbReference type="SUPFAM" id="SSF52172">
    <property type="entry name" value="CheY-like"/>
    <property type="match status" value="1"/>
</dbReference>
<evidence type="ECO:0000256" key="7">
    <source>
        <dbReference type="ARBA" id="ARBA00023163"/>
    </source>
</evidence>
<evidence type="ECO:0000259" key="11">
    <source>
        <dbReference type="PROSITE" id="PS51755"/>
    </source>
</evidence>
<protein>
    <submittedName>
        <fullName evidence="12">DNA-binding response regulator</fullName>
    </submittedName>
</protein>
<dbReference type="InterPro" id="IPR001789">
    <property type="entry name" value="Sig_transdc_resp-reg_receiver"/>
</dbReference>
<evidence type="ECO:0000256" key="8">
    <source>
        <dbReference type="PROSITE-ProRule" id="PRU00169"/>
    </source>
</evidence>
<evidence type="ECO:0000256" key="1">
    <source>
        <dbReference type="ARBA" id="ARBA00004496"/>
    </source>
</evidence>
<feature type="modified residue" description="4-aspartylphosphate" evidence="8">
    <location>
        <position position="64"/>
    </location>
</feature>
<dbReference type="PANTHER" id="PTHR48111">
    <property type="entry name" value="REGULATOR OF RPOS"/>
    <property type="match status" value="1"/>
</dbReference>
<evidence type="ECO:0000256" key="4">
    <source>
        <dbReference type="ARBA" id="ARBA00023012"/>
    </source>
</evidence>
<feature type="DNA-binding region" description="OmpR/PhoB-type" evidence="9">
    <location>
        <begin position="146"/>
        <end position="246"/>
    </location>
</feature>
<evidence type="ECO:0000256" key="2">
    <source>
        <dbReference type="ARBA" id="ARBA00022490"/>
    </source>
</evidence>
<dbReference type="Gene3D" id="3.40.50.2300">
    <property type="match status" value="1"/>
</dbReference>
<dbReference type="GO" id="GO:0006355">
    <property type="term" value="P:regulation of DNA-templated transcription"/>
    <property type="evidence" value="ECO:0007669"/>
    <property type="project" value="InterPro"/>
</dbReference>
<dbReference type="Pfam" id="PF00072">
    <property type="entry name" value="Response_reg"/>
    <property type="match status" value="1"/>
</dbReference>
<dbReference type="InterPro" id="IPR001867">
    <property type="entry name" value="OmpR/PhoB-type_DNA-bd"/>
</dbReference>
<evidence type="ECO:0000313" key="13">
    <source>
        <dbReference type="Proteomes" id="UP000004263"/>
    </source>
</evidence>
<dbReference type="HOGENOM" id="CLU_000445_30_4_6"/>
<dbReference type="Gene3D" id="6.10.250.690">
    <property type="match status" value="1"/>
</dbReference>
<dbReference type="GO" id="GO:0005829">
    <property type="term" value="C:cytosol"/>
    <property type="evidence" value="ECO:0007669"/>
    <property type="project" value="TreeGrafter"/>
</dbReference>
<dbReference type="InterPro" id="IPR039420">
    <property type="entry name" value="WalR-like"/>
</dbReference>
<dbReference type="Proteomes" id="UP000004263">
    <property type="component" value="Unassembled WGS sequence"/>
</dbReference>
<gene>
    <name evidence="12" type="ORF">RED65_06232</name>
</gene>
<dbReference type="EMBL" id="AAQH01000014">
    <property type="protein sequence ID" value="EAT11723.1"/>
    <property type="molecule type" value="Genomic_DNA"/>
</dbReference>
<sequence>MIEALWFKEMEEKKRILIIEDDRSVNDLLCGNLSKKGYQIEAAFDGDRGLKKAIKEDFDIILLDVMLPKIDGLKLLTLLRSEKQTPVLMLTAKGGEEDRIYGFKSGADDYLIKPFSMTELDLRIKAILRRTQIQREFSSKEESKNFELKSIDKKIYFNKKKGVVHINNKEIAFTPIEFELFYALEKEKDEVVSKAFLYQTVLLREFSRYDRTLDMHISKIRKKLTAAGMSKNTIKTIRGQGYYFESD</sequence>
<evidence type="ECO:0000259" key="10">
    <source>
        <dbReference type="PROSITE" id="PS50110"/>
    </source>
</evidence>
<dbReference type="GO" id="GO:0000156">
    <property type="term" value="F:phosphorelay response regulator activity"/>
    <property type="evidence" value="ECO:0007669"/>
    <property type="project" value="TreeGrafter"/>
</dbReference>
<dbReference type="Pfam" id="PF00486">
    <property type="entry name" value="Trans_reg_C"/>
    <property type="match status" value="1"/>
</dbReference>
<dbReference type="GO" id="GO:0000976">
    <property type="term" value="F:transcription cis-regulatory region binding"/>
    <property type="evidence" value="ECO:0007669"/>
    <property type="project" value="TreeGrafter"/>
</dbReference>
<proteinExistence type="predicted"/>
<dbReference type="InterPro" id="IPR036388">
    <property type="entry name" value="WH-like_DNA-bd_sf"/>
</dbReference>
<dbReference type="InterPro" id="IPR016032">
    <property type="entry name" value="Sig_transdc_resp-reg_C-effctor"/>
</dbReference>
<evidence type="ECO:0000256" key="6">
    <source>
        <dbReference type="ARBA" id="ARBA00023125"/>
    </source>
</evidence>
<reference evidence="12 13" key="1">
    <citation type="submission" date="2006-03" db="EMBL/GenBank/DDBJ databases">
        <authorList>
            <person name="Pinhassi J."/>
            <person name="Pedros-Alio C."/>
            <person name="Ferriera S."/>
            <person name="Johnson J."/>
            <person name="Kravitz S."/>
            <person name="Halpern A."/>
            <person name="Remington K."/>
            <person name="Beeson K."/>
            <person name="Tran B."/>
            <person name="Rogers Y.-H."/>
            <person name="Friedman R."/>
            <person name="Venter J.C."/>
        </authorList>
    </citation>
    <scope>NUCLEOTIDE SEQUENCE [LARGE SCALE GENOMIC DNA]</scope>
    <source>
        <strain evidence="12 13">RED65</strain>
    </source>
</reference>
<evidence type="ECO:0000256" key="9">
    <source>
        <dbReference type="PROSITE-ProRule" id="PRU01091"/>
    </source>
</evidence>
<dbReference type="PROSITE" id="PS50110">
    <property type="entry name" value="RESPONSE_REGULATORY"/>
    <property type="match status" value="1"/>
</dbReference>
<keyword evidence="5" id="KW-0805">Transcription regulation</keyword>
<name>Q1N0E1_9GAMM</name>
<organism evidence="12 13">
    <name type="scientific">Bermanella marisrubri</name>
    <dbReference type="NCBI Taxonomy" id="207949"/>
    <lineage>
        <taxon>Bacteria</taxon>
        <taxon>Pseudomonadati</taxon>
        <taxon>Pseudomonadota</taxon>
        <taxon>Gammaproteobacteria</taxon>
        <taxon>Oceanospirillales</taxon>
        <taxon>Oceanospirillaceae</taxon>
        <taxon>Bermanella</taxon>
    </lineage>
</organism>
<dbReference type="SMART" id="SM00862">
    <property type="entry name" value="Trans_reg_C"/>
    <property type="match status" value="1"/>
</dbReference>
<keyword evidence="6 9" id="KW-0238">DNA-binding</keyword>
<evidence type="ECO:0000256" key="5">
    <source>
        <dbReference type="ARBA" id="ARBA00023015"/>
    </source>
</evidence>
<dbReference type="CDD" id="cd00383">
    <property type="entry name" value="trans_reg_C"/>
    <property type="match status" value="1"/>
</dbReference>
<dbReference type="FunFam" id="3.40.50.2300:FF:000001">
    <property type="entry name" value="DNA-binding response regulator PhoB"/>
    <property type="match status" value="1"/>
</dbReference>
<keyword evidence="13" id="KW-1185">Reference proteome</keyword>
<feature type="domain" description="OmpR/PhoB-type" evidence="11">
    <location>
        <begin position="146"/>
        <end position="246"/>
    </location>
</feature>
<dbReference type="SUPFAM" id="SSF46894">
    <property type="entry name" value="C-terminal effector domain of the bipartite response regulators"/>
    <property type="match status" value="1"/>
</dbReference>
<dbReference type="STRING" id="207949.RED65_06232"/>
<dbReference type="PROSITE" id="PS51755">
    <property type="entry name" value="OMPR_PHOB"/>
    <property type="match status" value="1"/>
</dbReference>
<evidence type="ECO:0000313" key="12">
    <source>
        <dbReference type="EMBL" id="EAT11723.1"/>
    </source>
</evidence>
<feature type="domain" description="Response regulatory" evidence="10">
    <location>
        <begin position="15"/>
        <end position="128"/>
    </location>
</feature>
<comment type="caution">
    <text evidence="12">The sequence shown here is derived from an EMBL/GenBank/DDBJ whole genome shotgun (WGS) entry which is preliminary data.</text>
</comment>
<dbReference type="OrthoDB" id="9802426at2"/>
<dbReference type="PANTHER" id="PTHR48111:SF39">
    <property type="entry name" value="TRANSCRIPTIONAL REGULATORY PROTEIN CPXR"/>
    <property type="match status" value="1"/>
</dbReference>
<keyword evidence="2" id="KW-0963">Cytoplasm</keyword>
<dbReference type="GO" id="GO:0032993">
    <property type="term" value="C:protein-DNA complex"/>
    <property type="evidence" value="ECO:0007669"/>
    <property type="project" value="TreeGrafter"/>
</dbReference>
<keyword evidence="3 8" id="KW-0597">Phosphoprotein</keyword>
<dbReference type="SMART" id="SM00448">
    <property type="entry name" value="REC"/>
    <property type="match status" value="1"/>
</dbReference>
<keyword evidence="4" id="KW-0902">Two-component regulatory system</keyword>